<evidence type="ECO:0000256" key="2">
    <source>
        <dbReference type="ARBA" id="ARBA00022448"/>
    </source>
</evidence>
<feature type="transmembrane region" description="Helical" evidence="7">
    <location>
        <begin position="128"/>
        <end position="154"/>
    </location>
</feature>
<feature type="transmembrane region" description="Helical" evidence="7">
    <location>
        <begin position="254"/>
        <end position="283"/>
    </location>
</feature>
<dbReference type="Pfam" id="PF07690">
    <property type="entry name" value="MFS_1"/>
    <property type="match status" value="1"/>
</dbReference>
<organism evidence="9 10">
    <name type="scientific">Paraburkholderia unamae</name>
    <dbReference type="NCBI Taxonomy" id="219649"/>
    <lineage>
        <taxon>Bacteria</taxon>
        <taxon>Pseudomonadati</taxon>
        <taxon>Pseudomonadota</taxon>
        <taxon>Betaproteobacteria</taxon>
        <taxon>Burkholderiales</taxon>
        <taxon>Burkholderiaceae</taxon>
        <taxon>Paraburkholderia</taxon>
    </lineage>
</organism>
<evidence type="ECO:0000256" key="4">
    <source>
        <dbReference type="ARBA" id="ARBA00022692"/>
    </source>
</evidence>
<dbReference type="SUPFAM" id="SSF103473">
    <property type="entry name" value="MFS general substrate transporter"/>
    <property type="match status" value="1"/>
</dbReference>
<feature type="domain" description="Major facilitator superfamily (MFS) profile" evidence="8">
    <location>
        <begin position="28"/>
        <end position="439"/>
    </location>
</feature>
<comment type="subcellular location">
    <subcellularLocation>
        <location evidence="1">Cell membrane</location>
        <topology evidence="1">Multi-pass membrane protein</topology>
    </subcellularLocation>
</comment>
<dbReference type="Gene3D" id="1.20.1250.20">
    <property type="entry name" value="MFS general substrate transporter like domains"/>
    <property type="match status" value="2"/>
</dbReference>
<proteinExistence type="predicted"/>
<evidence type="ECO:0000256" key="1">
    <source>
        <dbReference type="ARBA" id="ARBA00004651"/>
    </source>
</evidence>
<protein>
    <submittedName>
        <fullName evidence="9">MHS family shikimate/dehydroshikimate transporter-like MFS transporter</fullName>
    </submittedName>
</protein>
<feature type="transmembrane region" description="Helical" evidence="7">
    <location>
        <begin position="289"/>
        <end position="308"/>
    </location>
</feature>
<keyword evidence="10" id="KW-1185">Reference proteome</keyword>
<gene>
    <name evidence="9" type="ORF">C7402_12337</name>
</gene>
<comment type="caution">
    <text evidence="9">The sequence shown here is derived from an EMBL/GenBank/DDBJ whole genome shotgun (WGS) entry which is preliminary data.</text>
</comment>
<dbReference type="Proteomes" id="UP000245712">
    <property type="component" value="Unassembled WGS sequence"/>
</dbReference>
<keyword evidence="5 7" id="KW-1133">Transmembrane helix</keyword>
<feature type="transmembrane region" description="Helical" evidence="7">
    <location>
        <begin position="202"/>
        <end position="221"/>
    </location>
</feature>
<feature type="transmembrane region" description="Helical" evidence="7">
    <location>
        <begin position="412"/>
        <end position="434"/>
    </location>
</feature>
<feature type="transmembrane region" description="Helical" evidence="7">
    <location>
        <begin position="320"/>
        <end position="339"/>
    </location>
</feature>
<evidence type="ECO:0000259" key="8">
    <source>
        <dbReference type="PROSITE" id="PS50850"/>
    </source>
</evidence>
<feature type="transmembrane region" description="Helical" evidence="7">
    <location>
        <begin position="28"/>
        <end position="49"/>
    </location>
</feature>
<keyword evidence="2" id="KW-0813">Transport</keyword>
<feature type="transmembrane region" description="Helical" evidence="7">
    <location>
        <begin position="102"/>
        <end position="122"/>
    </location>
</feature>
<feature type="transmembrane region" description="Helical" evidence="7">
    <location>
        <begin position="385"/>
        <end position="406"/>
    </location>
</feature>
<dbReference type="PANTHER" id="PTHR43045:SF1">
    <property type="entry name" value="SHIKIMATE TRANSPORTER"/>
    <property type="match status" value="1"/>
</dbReference>
<feature type="transmembrane region" description="Helical" evidence="7">
    <location>
        <begin position="345"/>
        <end position="364"/>
    </location>
</feature>
<evidence type="ECO:0000256" key="6">
    <source>
        <dbReference type="ARBA" id="ARBA00023136"/>
    </source>
</evidence>
<dbReference type="RefSeq" id="WP_116613962.1">
    <property type="nucleotide sequence ID" value="NZ_CAJZAT010000209.1"/>
</dbReference>
<keyword evidence="4 7" id="KW-0812">Transmembrane</keyword>
<evidence type="ECO:0000256" key="7">
    <source>
        <dbReference type="SAM" id="Phobius"/>
    </source>
</evidence>
<dbReference type="InterPro" id="IPR011701">
    <property type="entry name" value="MFS"/>
</dbReference>
<dbReference type="PROSITE" id="PS50850">
    <property type="entry name" value="MFS"/>
    <property type="match status" value="1"/>
</dbReference>
<evidence type="ECO:0000256" key="3">
    <source>
        <dbReference type="ARBA" id="ARBA00022475"/>
    </source>
</evidence>
<evidence type="ECO:0000313" key="9">
    <source>
        <dbReference type="EMBL" id="PVX72798.1"/>
    </source>
</evidence>
<reference evidence="9 10" key="1">
    <citation type="submission" date="2018-05" db="EMBL/GenBank/DDBJ databases">
        <title>Genomic Encyclopedia of Type Strains, Phase IV (KMG-V): Genome sequencing to study the core and pangenomes of soil and plant-associated prokaryotes.</title>
        <authorList>
            <person name="Whitman W."/>
        </authorList>
    </citation>
    <scope>NUCLEOTIDE SEQUENCE [LARGE SCALE GENOMIC DNA]</scope>
    <source>
        <strain evidence="9 10">SCZa-39</strain>
    </source>
</reference>
<dbReference type="InterPro" id="IPR020846">
    <property type="entry name" value="MFS_dom"/>
</dbReference>
<name>A0ABX5KB82_9BURK</name>
<feature type="transmembrane region" description="Helical" evidence="7">
    <location>
        <begin position="61"/>
        <end position="81"/>
    </location>
</feature>
<dbReference type="EMBL" id="QEOB01000023">
    <property type="protein sequence ID" value="PVX72798.1"/>
    <property type="molecule type" value="Genomic_DNA"/>
</dbReference>
<sequence length="444" mass="47900">MTEAVVKDTAGVSRLDSTRRLNAERKRVLIASVIGSVFEWYDFVVYGIASALVFNKLFFPVVDPVVGTIASFGTYAVGYVARPLGGAIFGHFGDRLGRKAMLSLTLLIMGVGTFLIGCLPTYAQIGLWAPALLIALRFMQGLGIGGEWAGSILMAVEHAPPNRRGLFGSLVQLGYPIGVLVSTSVFSVMARLPQEDFLSWGWRLPFLVSILFAAAGVLIRMRVAESPVFERAAQPEKLAKVPLIEILTRYRRTFLLAVGLKISEIAWVSVATIVTISYVTIHLGLPKSVILNGLLWAAALELLTIPLFGHLSDRFGRRTMFLTGCTFSILFAFPLFHLLDTRDPVIIAMTIAVAVSLGQGIMFGPEAAWMSELFHTRLRYSGASLGFQLGGAISGGLTPLAAALLMNWAGGATWPVSCLLIGTACITLFAAWLAPETAHAPLRT</sequence>
<evidence type="ECO:0000313" key="10">
    <source>
        <dbReference type="Proteomes" id="UP000245712"/>
    </source>
</evidence>
<dbReference type="PANTHER" id="PTHR43045">
    <property type="entry name" value="SHIKIMATE TRANSPORTER"/>
    <property type="match status" value="1"/>
</dbReference>
<dbReference type="CDD" id="cd17369">
    <property type="entry name" value="MFS_ShiA_like"/>
    <property type="match status" value="1"/>
</dbReference>
<evidence type="ECO:0000256" key="5">
    <source>
        <dbReference type="ARBA" id="ARBA00022989"/>
    </source>
</evidence>
<keyword evidence="3" id="KW-1003">Cell membrane</keyword>
<feature type="transmembrane region" description="Helical" evidence="7">
    <location>
        <begin position="166"/>
        <end position="190"/>
    </location>
</feature>
<accession>A0ABX5KB82</accession>
<keyword evidence="6 7" id="KW-0472">Membrane</keyword>
<dbReference type="InterPro" id="IPR036259">
    <property type="entry name" value="MFS_trans_sf"/>
</dbReference>